<protein>
    <submittedName>
        <fullName evidence="1">Uncharacterized protein</fullName>
    </submittedName>
</protein>
<keyword evidence="2" id="KW-1185">Reference proteome</keyword>
<evidence type="ECO:0000313" key="2">
    <source>
        <dbReference type="Proteomes" id="UP001392437"/>
    </source>
</evidence>
<accession>A0AAW0QN75</accession>
<gene>
    <name evidence="1" type="ORF">PG999_009317</name>
</gene>
<organism evidence="1 2">
    <name type="scientific">Apiospora kogelbergensis</name>
    <dbReference type="NCBI Taxonomy" id="1337665"/>
    <lineage>
        <taxon>Eukaryota</taxon>
        <taxon>Fungi</taxon>
        <taxon>Dikarya</taxon>
        <taxon>Ascomycota</taxon>
        <taxon>Pezizomycotina</taxon>
        <taxon>Sordariomycetes</taxon>
        <taxon>Xylariomycetidae</taxon>
        <taxon>Amphisphaeriales</taxon>
        <taxon>Apiosporaceae</taxon>
        <taxon>Apiospora</taxon>
    </lineage>
</organism>
<dbReference type="EMBL" id="JAQQWP010000008">
    <property type="protein sequence ID" value="KAK8105958.1"/>
    <property type="molecule type" value="Genomic_DNA"/>
</dbReference>
<evidence type="ECO:0000313" key="1">
    <source>
        <dbReference type="EMBL" id="KAK8105958.1"/>
    </source>
</evidence>
<comment type="caution">
    <text evidence="1">The sequence shown here is derived from an EMBL/GenBank/DDBJ whole genome shotgun (WGS) entry which is preliminary data.</text>
</comment>
<dbReference type="Proteomes" id="UP001392437">
    <property type="component" value="Unassembled WGS sequence"/>
</dbReference>
<sequence>MSLEAHLHEVHLRRPIAVLTKMVAASTVVTIGLPAQGARQALPAEVLLGDAVTEEADDVSCKPCRFVLFFIFLEQ</sequence>
<name>A0AAW0QN75_9PEZI</name>
<dbReference type="AlphaFoldDB" id="A0AAW0QN75"/>
<proteinExistence type="predicted"/>
<reference evidence="1 2" key="1">
    <citation type="submission" date="2023-01" db="EMBL/GenBank/DDBJ databases">
        <title>Analysis of 21 Apiospora genomes using comparative genomics revels a genus with tremendous synthesis potential of carbohydrate active enzymes and secondary metabolites.</title>
        <authorList>
            <person name="Sorensen T."/>
        </authorList>
    </citation>
    <scope>NUCLEOTIDE SEQUENCE [LARGE SCALE GENOMIC DNA]</scope>
    <source>
        <strain evidence="1 2">CBS 117206</strain>
    </source>
</reference>